<accession>D8S911</accession>
<dbReference type="Pfam" id="PF04572">
    <property type="entry name" value="Gb3_synth"/>
    <property type="match status" value="1"/>
</dbReference>
<dbReference type="Proteomes" id="UP000001514">
    <property type="component" value="Unassembled WGS sequence"/>
</dbReference>
<dbReference type="Gramene" id="EFJ19124">
    <property type="protein sequence ID" value="EFJ19124"/>
    <property type="gene ID" value="SELMODRAFT_419460"/>
</dbReference>
<dbReference type="InterPro" id="IPR029044">
    <property type="entry name" value="Nucleotide-diphossugar_trans"/>
</dbReference>
<dbReference type="GO" id="GO:0016740">
    <property type="term" value="F:transferase activity"/>
    <property type="evidence" value="ECO:0007669"/>
    <property type="project" value="UniProtKB-KW"/>
</dbReference>
<feature type="region of interest" description="Disordered" evidence="1">
    <location>
        <begin position="86"/>
        <end position="175"/>
    </location>
</feature>
<dbReference type="EMBL" id="GL377607">
    <property type="protein sequence ID" value="EFJ19124.1"/>
    <property type="molecule type" value="Genomic_DNA"/>
</dbReference>
<dbReference type="PANTHER" id="PTHR46781">
    <property type="entry name" value="ALPHA 1,4-GLYCOSYLTRANSFERASE FAMILY PROTEIN"/>
    <property type="match status" value="1"/>
</dbReference>
<keyword evidence="2" id="KW-0812">Transmembrane</keyword>
<dbReference type="InterPro" id="IPR007577">
    <property type="entry name" value="GlycoTrfase_DXD_sugar-bd_CS"/>
</dbReference>
<gene>
    <name evidence="4" type="primary">GT32A2</name>
    <name evidence="4" type="ORF">SELMODRAFT_419460</name>
</gene>
<keyword evidence="2" id="KW-0472">Membrane</keyword>
<feature type="compositionally biased region" description="Polar residues" evidence="1">
    <location>
        <begin position="165"/>
        <end position="175"/>
    </location>
</feature>
<dbReference type="InterPro" id="IPR007652">
    <property type="entry name" value="A1-4-GlycosylTfrase_dom"/>
</dbReference>
<feature type="compositionally biased region" description="Basic and acidic residues" evidence="1">
    <location>
        <begin position="98"/>
        <end position="107"/>
    </location>
</feature>
<evidence type="ECO:0000256" key="2">
    <source>
        <dbReference type="SAM" id="Phobius"/>
    </source>
</evidence>
<keyword evidence="5" id="KW-1185">Reference proteome</keyword>
<name>D8S911_SELML</name>
<dbReference type="AlphaFoldDB" id="D8S911"/>
<evidence type="ECO:0000256" key="1">
    <source>
        <dbReference type="SAM" id="MobiDB-lite"/>
    </source>
</evidence>
<proteinExistence type="predicted"/>
<dbReference type="OrthoDB" id="409543at2759"/>
<dbReference type="HOGENOM" id="CLU_508461_0_0_1"/>
<feature type="compositionally biased region" description="Polar residues" evidence="1">
    <location>
        <begin position="86"/>
        <end position="95"/>
    </location>
</feature>
<dbReference type="Gene3D" id="3.90.550.20">
    <property type="match status" value="1"/>
</dbReference>
<dbReference type="InterPro" id="IPR044789">
    <property type="entry name" value="Put_A1-4-GlycosylTfrase_plant"/>
</dbReference>
<feature type="transmembrane region" description="Helical" evidence="2">
    <location>
        <begin position="31"/>
        <end position="50"/>
    </location>
</feature>
<feature type="region of interest" description="Disordered" evidence="1">
    <location>
        <begin position="1"/>
        <end position="26"/>
    </location>
</feature>
<keyword evidence="4" id="KW-0808">Transferase</keyword>
<protein>
    <submittedName>
        <fullName evidence="4">Glycosyltransferase CAZy family GT32-like protein</fullName>
    </submittedName>
</protein>
<dbReference type="InParanoid" id="D8S911"/>
<dbReference type="FunCoup" id="D8S911">
    <property type="interactions" value="125"/>
</dbReference>
<evidence type="ECO:0000313" key="5">
    <source>
        <dbReference type="Proteomes" id="UP000001514"/>
    </source>
</evidence>
<dbReference type="OMA" id="ECISEFA"/>
<dbReference type="Pfam" id="PF04488">
    <property type="entry name" value="Gly_transf_sug"/>
    <property type="match status" value="1"/>
</dbReference>
<evidence type="ECO:0000259" key="3">
    <source>
        <dbReference type="Pfam" id="PF04572"/>
    </source>
</evidence>
<keyword evidence="2" id="KW-1133">Transmembrane helix</keyword>
<dbReference type="KEGG" id="smo:SELMODRAFT_419460"/>
<organism evidence="5">
    <name type="scientific">Selaginella moellendorffii</name>
    <name type="common">Spikemoss</name>
    <dbReference type="NCBI Taxonomy" id="88036"/>
    <lineage>
        <taxon>Eukaryota</taxon>
        <taxon>Viridiplantae</taxon>
        <taxon>Streptophyta</taxon>
        <taxon>Embryophyta</taxon>
        <taxon>Tracheophyta</taxon>
        <taxon>Lycopodiopsida</taxon>
        <taxon>Selaginellales</taxon>
        <taxon>Selaginellaceae</taxon>
        <taxon>Selaginella</taxon>
    </lineage>
</organism>
<dbReference type="PANTHER" id="PTHR46781:SF5">
    <property type="entry name" value="ALPHA 1,4-GLYCOSYLTRANSFERASE FAMILY PROTEIN"/>
    <property type="match status" value="1"/>
</dbReference>
<dbReference type="SUPFAM" id="SSF53448">
    <property type="entry name" value="Nucleotide-diphospho-sugar transferases"/>
    <property type="match status" value="1"/>
</dbReference>
<feature type="domain" description="Alpha 1,4-glycosyltransferase" evidence="3">
    <location>
        <begin position="395"/>
        <end position="518"/>
    </location>
</feature>
<feature type="compositionally biased region" description="Low complexity" evidence="1">
    <location>
        <begin position="146"/>
        <end position="156"/>
    </location>
</feature>
<reference evidence="4 5" key="1">
    <citation type="journal article" date="2011" name="Science">
        <title>The Selaginella genome identifies genetic changes associated with the evolution of vascular plants.</title>
        <authorList>
            <person name="Banks J.A."/>
            <person name="Nishiyama T."/>
            <person name="Hasebe M."/>
            <person name="Bowman J.L."/>
            <person name="Gribskov M."/>
            <person name="dePamphilis C."/>
            <person name="Albert V.A."/>
            <person name="Aono N."/>
            <person name="Aoyama T."/>
            <person name="Ambrose B.A."/>
            <person name="Ashton N.W."/>
            <person name="Axtell M.J."/>
            <person name="Barker E."/>
            <person name="Barker M.S."/>
            <person name="Bennetzen J.L."/>
            <person name="Bonawitz N.D."/>
            <person name="Chapple C."/>
            <person name="Cheng C."/>
            <person name="Correa L.G."/>
            <person name="Dacre M."/>
            <person name="DeBarry J."/>
            <person name="Dreyer I."/>
            <person name="Elias M."/>
            <person name="Engstrom E.M."/>
            <person name="Estelle M."/>
            <person name="Feng L."/>
            <person name="Finet C."/>
            <person name="Floyd S.K."/>
            <person name="Frommer W.B."/>
            <person name="Fujita T."/>
            <person name="Gramzow L."/>
            <person name="Gutensohn M."/>
            <person name="Harholt J."/>
            <person name="Hattori M."/>
            <person name="Heyl A."/>
            <person name="Hirai T."/>
            <person name="Hiwatashi Y."/>
            <person name="Ishikawa M."/>
            <person name="Iwata M."/>
            <person name="Karol K.G."/>
            <person name="Koehler B."/>
            <person name="Kolukisaoglu U."/>
            <person name="Kubo M."/>
            <person name="Kurata T."/>
            <person name="Lalonde S."/>
            <person name="Li K."/>
            <person name="Li Y."/>
            <person name="Litt A."/>
            <person name="Lyons E."/>
            <person name="Manning G."/>
            <person name="Maruyama T."/>
            <person name="Michael T.P."/>
            <person name="Mikami K."/>
            <person name="Miyazaki S."/>
            <person name="Morinaga S."/>
            <person name="Murata T."/>
            <person name="Mueller-Roeber B."/>
            <person name="Nelson D.R."/>
            <person name="Obara M."/>
            <person name="Oguri Y."/>
            <person name="Olmstead R.G."/>
            <person name="Onodera N."/>
            <person name="Petersen B.L."/>
            <person name="Pils B."/>
            <person name="Prigge M."/>
            <person name="Rensing S.A."/>
            <person name="Riano-Pachon D.M."/>
            <person name="Roberts A.W."/>
            <person name="Sato Y."/>
            <person name="Scheller H.V."/>
            <person name="Schulz B."/>
            <person name="Schulz C."/>
            <person name="Shakirov E.V."/>
            <person name="Shibagaki N."/>
            <person name="Shinohara N."/>
            <person name="Shippen D.E."/>
            <person name="Soerensen I."/>
            <person name="Sotooka R."/>
            <person name="Sugimoto N."/>
            <person name="Sugita M."/>
            <person name="Sumikawa N."/>
            <person name="Tanurdzic M."/>
            <person name="Theissen G."/>
            <person name="Ulvskov P."/>
            <person name="Wakazuki S."/>
            <person name="Weng J.K."/>
            <person name="Willats W.W."/>
            <person name="Wipf D."/>
            <person name="Wolf P.G."/>
            <person name="Yang L."/>
            <person name="Zimmer A.D."/>
            <person name="Zhu Q."/>
            <person name="Mitros T."/>
            <person name="Hellsten U."/>
            <person name="Loque D."/>
            <person name="Otillar R."/>
            <person name="Salamov A."/>
            <person name="Schmutz J."/>
            <person name="Shapiro H."/>
            <person name="Lindquist E."/>
            <person name="Lucas S."/>
            <person name="Rokhsar D."/>
            <person name="Grigoriev I.V."/>
        </authorList>
    </citation>
    <scope>NUCLEOTIDE SEQUENCE [LARGE SCALE GENOMIC DNA]</scope>
</reference>
<dbReference type="STRING" id="88036.D8S911"/>
<dbReference type="GeneID" id="9636175"/>
<evidence type="ECO:0000313" key="4">
    <source>
        <dbReference type="EMBL" id="EFJ19124.1"/>
    </source>
</evidence>
<dbReference type="eggNOG" id="KOG1928">
    <property type="taxonomic scope" value="Eukaryota"/>
</dbReference>
<sequence length="536" mass="59624">MYMSISTPSRRQYQNGCPSGTSGSGSKLKNVSVTVSFALVLVGLSLLVYVRSFLALRDASGPVSSIPIDALPVVIALAQRQYSHSRTFENVSASPSPRRRDGEREGHNGSFHGGRSTSSWENASIPPLGGGGGREDHNGSFHGGRSRSSSSWETSSIPPLRRDNSGNSSAPSPVISSGVDLQELLAIPSGAQRREWVKRHWASIEILHSDERSAQFSQRIKAFLKVTAHDHHHHHHRHCAPHFFLVWISAVESYGPRERRCLESIFKHHPRSCVVIVSRSLDTPQGEDLLAPLAKLGYRVMAAAPDLPFLFGSTPTAAQWLKNLRRGAIDPGEISLRQNLGNILRLLLLYRFGGIYLDSDVLVLGSLANLSNSIGAQTEDSVTGEWQRLNNAVLAFERRHPVLHSFIHEFALTFNGSKWGHNGPYLATRVLDRARRTGTVPCGVVRTRALYPVTWNHIPPLFRGVEGERGRAWREEKLRWLRSGESLAIHLWNKQTRGLRVERGSVMEDLLRSQCVVCDDRDDGHHDLPQGIERMR</sequence>